<reference evidence="1 2" key="1">
    <citation type="submission" date="2024-07" db="EMBL/GenBank/DDBJ databases">
        <title>Description of Labrys sedimenti sp. nov., isolated from a diclofenac-degrading enrichment culture.</title>
        <authorList>
            <person name="Tancsics A."/>
            <person name="Csepanyi A."/>
        </authorList>
    </citation>
    <scope>NUCLEOTIDE SEQUENCE [LARGE SCALE GENOMIC DNA]</scope>
    <source>
        <strain evidence="1 2">LMG 23578</strain>
    </source>
</reference>
<organism evidence="1 2">
    <name type="scientific">Labrys neptuniae</name>
    <dbReference type="NCBI Taxonomy" id="376174"/>
    <lineage>
        <taxon>Bacteria</taxon>
        <taxon>Pseudomonadati</taxon>
        <taxon>Pseudomonadota</taxon>
        <taxon>Alphaproteobacteria</taxon>
        <taxon>Hyphomicrobiales</taxon>
        <taxon>Xanthobacteraceae</taxon>
        <taxon>Labrys</taxon>
    </lineage>
</organism>
<dbReference type="RefSeq" id="WP_367623049.1">
    <property type="nucleotide sequence ID" value="NZ_JBFNQD010000001.1"/>
</dbReference>
<evidence type="ECO:0000313" key="1">
    <source>
        <dbReference type="EMBL" id="MEW9304743.1"/>
    </source>
</evidence>
<dbReference type="InterPro" id="IPR010921">
    <property type="entry name" value="Trp_repressor/repl_initiator"/>
</dbReference>
<dbReference type="Proteomes" id="UP001555786">
    <property type="component" value="Unassembled WGS sequence"/>
</dbReference>
<keyword evidence="2" id="KW-1185">Reference proteome</keyword>
<protein>
    <submittedName>
        <fullName evidence="1">Uncharacterized protein</fullName>
    </submittedName>
</protein>
<gene>
    <name evidence="1" type="ORF">ABXS05_04295</name>
</gene>
<accession>A0ABV3PGK5</accession>
<name>A0ABV3PGK5_9HYPH</name>
<dbReference type="SUPFAM" id="SSF48295">
    <property type="entry name" value="TrpR-like"/>
    <property type="match status" value="1"/>
</dbReference>
<dbReference type="Gene3D" id="1.10.1750.10">
    <property type="match status" value="1"/>
</dbReference>
<proteinExistence type="predicted"/>
<evidence type="ECO:0000313" key="2">
    <source>
        <dbReference type="Proteomes" id="UP001555786"/>
    </source>
</evidence>
<dbReference type="EMBL" id="JBFNQD010000001">
    <property type="protein sequence ID" value="MEW9304743.1"/>
    <property type="molecule type" value="Genomic_DNA"/>
</dbReference>
<sequence length="162" mass="17059">MSIQPTMSQIIATVATGVGVTSTDLKYGRYLGGFTLAGEIAAYLAFTLTDLPACEVAAALGACQETDVLKAHDDVQKRCPADRSFFELLKNLSITALAEAKALHDLGIPPLPEIDPVALAVEVSAGRMRPTDLSTREILAIASGLASLSRDAMHHKGASNEH</sequence>
<comment type="caution">
    <text evidence="1">The sequence shown here is derived from an EMBL/GenBank/DDBJ whole genome shotgun (WGS) entry which is preliminary data.</text>
</comment>